<keyword evidence="7" id="KW-1185">Reference proteome</keyword>
<dbReference type="Pfam" id="PF00496">
    <property type="entry name" value="SBP_bac_5"/>
    <property type="match status" value="1"/>
</dbReference>
<feature type="domain" description="Solute-binding protein family 5" evidence="5">
    <location>
        <begin position="89"/>
        <end position="438"/>
    </location>
</feature>
<comment type="similarity">
    <text evidence="1">Belongs to the bacterial solute-binding protein 5 family.</text>
</comment>
<dbReference type="Gene3D" id="3.10.105.10">
    <property type="entry name" value="Dipeptide-binding Protein, Domain 3"/>
    <property type="match status" value="1"/>
</dbReference>
<dbReference type="RefSeq" id="WP_194702686.1">
    <property type="nucleotide sequence ID" value="NZ_JADKNH010000009.1"/>
</dbReference>
<evidence type="ECO:0000256" key="4">
    <source>
        <dbReference type="SAM" id="SignalP"/>
    </source>
</evidence>
<organism evidence="6 7">
    <name type="scientific">Fusibacter ferrireducens</name>
    <dbReference type="NCBI Taxonomy" id="2785058"/>
    <lineage>
        <taxon>Bacteria</taxon>
        <taxon>Bacillati</taxon>
        <taxon>Bacillota</taxon>
        <taxon>Clostridia</taxon>
        <taxon>Eubacteriales</taxon>
        <taxon>Eubacteriales Family XII. Incertae Sedis</taxon>
        <taxon>Fusibacter</taxon>
    </lineage>
</organism>
<dbReference type="PIRSF" id="PIRSF002741">
    <property type="entry name" value="MppA"/>
    <property type="match status" value="1"/>
</dbReference>
<dbReference type="InterPro" id="IPR000914">
    <property type="entry name" value="SBP_5_dom"/>
</dbReference>
<feature type="chain" id="PRO_5046620671" evidence="4">
    <location>
        <begin position="23"/>
        <end position="520"/>
    </location>
</feature>
<comment type="caution">
    <text evidence="6">The sequence shown here is derived from an EMBL/GenBank/DDBJ whole genome shotgun (WGS) entry which is preliminary data.</text>
</comment>
<dbReference type="SUPFAM" id="SSF53850">
    <property type="entry name" value="Periplasmic binding protein-like II"/>
    <property type="match status" value="1"/>
</dbReference>
<keyword evidence="2" id="KW-0813">Transport</keyword>
<feature type="signal peptide" evidence="4">
    <location>
        <begin position="1"/>
        <end position="22"/>
    </location>
</feature>
<dbReference type="PANTHER" id="PTHR30290:SF9">
    <property type="entry name" value="OLIGOPEPTIDE-BINDING PROTEIN APPA"/>
    <property type="match status" value="1"/>
</dbReference>
<dbReference type="InterPro" id="IPR030678">
    <property type="entry name" value="Peptide/Ni-bd"/>
</dbReference>
<gene>
    <name evidence="6" type="ORF">ISU02_15160</name>
</gene>
<evidence type="ECO:0000256" key="1">
    <source>
        <dbReference type="ARBA" id="ARBA00005695"/>
    </source>
</evidence>
<evidence type="ECO:0000256" key="2">
    <source>
        <dbReference type="ARBA" id="ARBA00022448"/>
    </source>
</evidence>
<dbReference type="EMBL" id="JADKNH010000009">
    <property type="protein sequence ID" value="MBF4694448.1"/>
    <property type="molecule type" value="Genomic_DNA"/>
</dbReference>
<dbReference type="InterPro" id="IPR039424">
    <property type="entry name" value="SBP_5"/>
</dbReference>
<accession>A0ABR9ZVI9</accession>
<dbReference type="Proteomes" id="UP000614200">
    <property type="component" value="Unassembled WGS sequence"/>
</dbReference>
<name>A0ABR9ZVI9_9FIRM</name>
<dbReference type="PROSITE" id="PS51257">
    <property type="entry name" value="PROKAR_LIPOPROTEIN"/>
    <property type="match status" value="1"/>
</dbReference>
<protein>
    <submittedName>
        <fullName evidence="6">ABC transporter substrate-binding protein</fullName>
    </submittedName>
</protein>
<proteinExistence type="inferred from homology"/>
<dbReference type="CDD" id="cd00995">
    <property type="entry name" value="PBP2_NikA_DppA_OppA_like"/>
    <property type="match status" value="1"/>
</dbReference>
<dbReference type="Gene3D" id="3.40.190.10">
    <property type="entry name" value="Periplasmic binding protein-like II"/>
    <property type="match status" value="1"/>
</dbReference>
<evidence type="ECO:0000259" key="5">
    <source>
        <dbReference type="Pfam" id="PF00496"/>
    </source>
</evidence>
<evidence type="ECO:0000313" key="6">
    <source>
        <dbReference type="EMBL" id="MBF4694448.1"/>
    </source>
</evidence>
<keyword evidence="3 4" id="KW-0732">Signal</keyword>
<evidence type="ECO:0000256" key="3">
    <source>
        <dbReference type="ARBA" id="ARBA00022729"/>
    </source>
</evidence>
<dbReference type="PANTHER" id="PTHR30290">
    <property type="entry name" value="PERIPLASMIC BINDING COMPONENT OF ABC TRANSPORTER"/>
    <property type="match status" value="1"/>
</dbReference>
<sequence length="520" mass="57590">MKKRFMRLVVMLIILATSFSIVGCSSKKNDAQTEGAVNENENAPEVRDKINIAVDSDVGNMNVFGSGNTYAYISNQIYEGLFALGYDKEVVPRLAESWEEIDSTHYIFKIRKGVKFHDGNDLTANDVLFSYKLMQEDANYNQYVINVDFEKTKVVDDYTFELYFKEQNAYTFTNLSNVNIVSEASWTASPDKMVTTPIGTGPYKLKDYLSGSYITLESFSEYWGGEPSIKEATFTVIAEPSQKTTALETGEVQLVMNVQISDIGYLMTNSDYNVTLDTGVQSLSFFLNMNENSVFSNKQVRQAFGYALDNDAINIVAYDGYGKAGTAPFSAAMKDYSEKMVGEIYTTTDVGKAKKMVDESGVDGGVVKIATNGTSAQIAAAEIIQNVLSELGFTAEINNYDSATIWNVGSDPTQWDVLLMVTASPSGYGVDSMKAFLGGLNWSGWKGESFDRFMQLCKETIGANSVDASNEKAVDVVKVIEEEMPIYSLVQLANSYAFDPSLNFRVWNASSLYLKDLKFE</sequence>
<evidence type="ECO:0000313" key="7">
    <source>
        <dbReference type="Proteomes" id="UP000614200"/>
    </source>
</evidence>
<reference evidence="6 7" key="1">
    <citation type="submission" date="2020-11" db="EMBL/GenBank/DDBJ databases">
        <title>Fusibacter basophilias sp. nov.</title>
        <authorList>
            <person name="Qiu D."/>
        </authorList>
    </citation>
    <scope>NUCLEOTIDE SEQUENCE [LARGE SCALE GENOMIC DNA]</scope>
    <source>
        <strain evidence="6 7">Q10-2</strain>
    </source>
</reference>